<dbReference type="OrthoDB" id="662966at2"/>
<protein>
    <submittedName>
        <fullName evidence="1">Uncharacterized protein</fullName>
    </submittedName>
</protein>
<reference evidence="1 2" key="1">
    <citation type="submission" date="2019-01" db="EMBL/GenBank/DDBJ databases">
        <title>Mucilaginibacter antarcticum sp. nov., isolated from antarctic soil.</title>
        <authorList>
            <person name="Yan Y.-Q."/>
            <person name="Du Z.-J."/>
        </authorList>
    </citation>
    <scope>NUCLEOTIDE SEQUENCE [LARGE SCALE GENOMIC DNA]</scope>
    <source>
        <strain evidence="1 2">F01003</strain>
    </source>
</reference>
<keyword evidence="2" id="KW-1185">Reference proteome</keyword>
<accession>A0A444MLB3</accession>
<gene>
    <name evidence="1" type="ORF">EPL05_15095</name>
</gene>
<organism evidence="1 2">
    <name type="scientific">Mucilaginibacter gilvus</name>
    <dbReference type="NCBI Taxonomy" id="2305909"/>
    <lineage>
        <taxon>Bacteria</taxon>
        <taxon>Pseudomonadati</taxon>
        <taxon>Bacteroidota</taxon>
        <taxon>Sphingobacteriia</taxon>
        <taxon>Sphingobacteriales</taxon>
        <taxon>Sphingobacteriaceae</taxon>
        <taxon>Mucilaginibacter</taxon>
    </lineage>
</organism>
<dbReference type="AlphaFoldDB" id="A0A444MLB3"/>
<proteinExistence type="predicted"/>
<evidence type="ECO:0000313" key="1">
    <source>
        <dbReference type="EMBL" id="RWY50085.1"/>
    </source>
</evidence>
<evidence type="ECO:0000313" key="2">
    <source>
        <dbReference type="Proteomes" id="UP000286701"/>
    </source>
</evidence>
<dbReference type="Proteomes" id="UP000286701">
    <property type="component" value="Unassembled WGS sequence"/>
</dbReference>
<dbReference type="RefSeq" id="WP_128534815.1">
    <property type="nucleotide sequence ID" value="NZ_SBIW01000007.1"/>
</dbReference>
<comment type="caution">
    <text evidence="1">The sequence shown here is derived from an EMBL/GenBank/DDBJ whole genome shotgun (WGS) entry which is preliminary data.</text>
</comment>
<name>A0A444MLB3_9SPHI</name>
<sequence>MDLTQRALIGAITEDDARKMVTAYDSIGNKVTRAVWFGLEQLDQMVTLVKSESMLGSGADGIRIYFAQYTKDTLNGMPAEYEGKNTVIFVSTRAVARTPTEEDPSKTYHEDYFDGLKFPSFEERADAPIEIKVADPENRGELCQPRCQGVTLP</sequence>
<dbReference type="EMBL" id="SBIW01000007">
    <property type="protein sequence ID" value="RWY50085.1"/>
    <property type="molecule type" value="Genomic_DNA"/>
</dbReference>